<organism evidence="2 3">
    <name type="scientific">Roseateles depolymerans</name>
    <dbReference type="NCBI Taxonomy" id="76731"/>
    <lineage>
        <taxon>Bacteria</taxon>
        <taxon>Pseudomonadati</taxon>
        <taxon>Pseudomonadota</taxon>
        <taxon>Betaproteobacteria</taxon>
        <taxon>Burkholderiales</taxon>
        <taxon>Sphaerotilaceae</taxon>
        <taxon>Roseateles</taxon>
    </lineage>
</organism>
<dbReference type="GO" id="GO:0016491">
    <property type="term" value="F:oxidoreductase activity"/>
    <property type="evidence" value="ECO:0007669"/>
    <property type="project" value="InterPro"/>
</dbReference>
<dbReference type="Gene3D" id="3.90.180.10">
    <property type="entry name" value="Medium-chain alcohol dehydrogenases, catalytic domain"/>
    <property type="match status" value="1"/>
</dbReference>
<dbReference type="Pfam" id="PF08240">
    <property type="entry name" value="ADH_N"/>
    <property type="match status" value="1"/>
</dbReference>
<evidence type="ECO:0000259" key="1">
    <source>
        <dbReference type="SMART" id="SM00829"/>
    </source>
</evidence>
<reference evidence="2 3" key="1">
    <citation type="submission" date="2017-08" db="EMBL/GenBank/DDBJ databases">
        <title>Infants hospitalized years apart are colonized by the same room-sourced microbial strains.</title>
        <authorList>
            <person name="Brooks B."/>
            <person name="Olm M.R."/>
            <person name="Firek B.A."/>
            <person name="Baker R."/>
            <person name="Thomas B.C."/>
            <person name="Morowitz M.J."/>
            <person name="Banfield J.F."/>
        </authorList>
    </citation>
    <scope>NUCLEOTIDE SEQUENCE [LARGE SCALE GENOMIC DNA]</scope>
    <source>
        <strain evidence="2">S2_012_000_R2_81</strain>
    </source>
</reference>
<dbReference type="SUPFAM" id="SSF51735">
    <property type="entry name" value="NAD(P)-binding Rossmann-fold domains"/>
    <property type="match status" value="1"/>
</dbReference>
<accession>A0A2W5FS50</accession>
<feature type="domain" description="Enoyl reductase (ER)" evidence="1">
    <location>
        <begin position="10"/>
        <end position="333"/>
    </location>
</feature>
<comment type="caution">
    <text evidence="2">The sequence shown here is derived from an EMBL/GenBank/DDBJ whole genome shotgun (WGS) entry which is preliminary data.</text>
</comment>
<dbReference type="AlphaFoldDB" id="A0A2W5FS50"/>
<dbReference type="InterPro" id="IPR013154">
    <property type="entry name" value="ADH-like_N"/>
</dbReference>
<gene>
    <name evidence="2" type="ORF">DI603_07010</name>
</gene>
<dbReference type="InterPro" id="IPR020843">
    <property type="entry name" value="ER"/>
</dbReference>
<dbReference type="PANTHER" id="PTHR45033:SF2">
    <property type="entry name" value="ZINC-TYPE ALCOHOL DEHYDROGENASE-LIKE PROTEIN C1773.06C"/>
    <property type="match status" value="1"/>
</dbReference>
<dbReference type="EMBL" id="QFOD01000005">
    <property type="protein sequence ID" value="PZP33832.1"/>
    <property type="molecule type" value="Genomic_DNA"/>
</dbReference>
<dbReference type="InterPro" id="IPR036291">
    <property type="entry name" value="NAD(P)-bd_dom_sf"/>
</dbReference>
<evidence type="ECO:0000313" key="2">
    <source>
        <dbReference type="EMBL" id="PZP33832.1"/>
    </source>
</evidence>
<dbReference type="InterPro" id="IPR013149">
    <property type="entry name" value="ADH-like_C"/>
</dbReference>
<dbReference type="InterPro" id="IPR011032">
    <property type="entry name" value="GroES-like_sf"/>
</dbReference>
<dbReference type="Gene3D" id="3.40.50.720">
    <property type="entry name" value="NAD(P)-binding Rossmann-like Domain"/>
    <property type="match status" value="1"/>
</dbReference>
<dbReference type="Proteomes" id="UP000249633">
    <property type="component" value="Unassembled WGS sequence"/>
</dbReference>
<dbReference type="SMART" id="SM00829">
    <property type="entry name" value="PKS_ER"/>
    <property type="match status" value="1"/>
</dbReference>
<dbReference type="Pfam" id="PF00107">
    <property type="entry name" value="ADH_zinc_N"/>
    <property type="match status" value="1"/>
</dbReference>
<dbReference type="SUPFAM" id="SSF50129">
    <property type="entry name" value="GroES-like"/>
    <property type="match status" value="1"/>
</dbReference>
<evidence type="ECO:0000313" key="3">
    <source>
        <dbReference type="Proteomes" id="UP000249633"/>
    </source>
</evidence>
<protein>
    <submittedName>
        <fullName evidence="2">Alcohol dehydrogenase</fullName>
    </submittedName>
</protein>
<sequence length="335" mass="35057">MKAIQLRAPGGLDRLEMTDLPDPGATGAGQVRVRLHASSLNYHDLGVVAGHMPAADRRIPMADGAGVVEAVGEGVSDLAVGDHVVSTFFPTWLNGDPVSGDFSTVPGDGVDGYARECVVAQATAFTRAPQGWSHAEAATLTTAGLTVWRALVVNGNLKPGDTVLVQGTGGVSVFALQVAKALGATVIATSSSDEKLERARQLGADHLINYRREPEWARPVLEITSGRGVDHVVEVGGAGTLAQSIRATRVAGHIALIGVLTGPAGPVPTAGLTVRQQRLQGLIVGSRQHQQDLVRALDVLPIRPIIDRSFPLADLAEAFRLQQAGGHFGKIVLEY</sequence>
<dbReference type="PANTHER" id="PTHR45033">
    <property type="match status" value="1"/>
</dbReference>
<dbReference type="InterPro" id="IPR052711">
    <property type="entry name" value="Zinc_ADH-like"/>
</dbReference>
<dbReference type="CDD" id="cd08276">
    <property type="entry name" value="MDR7"/>
    <property type="match status" value="1"/>
</dbReference>
<proteinExistence type="predicted"/>
<name>A0A2W5FS50_9BURK</name>